<gene>
    <name evidence="5" type="ORF">g.7718</name>
    <name evidence="4" type="ORF">g.7719</name>
</gene>
<organism evidence="5">
    <name type="scientific">Graphocephala atropunctata</name>
    <dbReference type="NCBI Taxonomy" id="36148"/>
    <lineage>
        <taxon>Eukaryota</taxon>
        <taxon>Metazoa</taxon>
        <taxon>Ecdysozoa</taxon>
        <taxon>Arthropoda</taxon>
        <taxon>Hexapoda</taxon>
        <taxon>Insecta</taxon>
        <taxon>Pterygota</taxon>
        <taxon>Neoptera</taxon>
        <taxon>Paraneoptera</taxon>
        <taxon>Hemiptera</taxon>
        <taxon>Auchenorrhyncha</taxon>
        <taxon>Membracoidea</taxon>
        <taxon>Cicadellidae</taxon>
        <taxon>Cicadellinae</taxon>
        <taxon>Cicadellini</taxon>
        <taxon>Graphocephala</taxon>
    </lineage>
</organism>
<protein>
    <recommendedName>
        <fullName evidence="3">Arrestin C-terminal-like domain-containing protein</fullName>
    </recommendedName>
</protein>
<name>A0A1B6MTW9_9HEMI</name>
<dbReference type="EMBL" id="GEBQ01017396">
    <property type="protein sequence ID" value="JAT22581.1"/>
    <property type="molecule type" value="Transcribed_RNA"/>
</dbReference>
<dbReference type="Pfam" id="PF00339">
    <property type="entry name" value="Arrestin_N"/>
    <property type="match status" value="1"/>
</dbReference>
<dbReference type="GO" id="GO:0015031">
    <property type="term" value="P:protein transport"/>
    <property type="evidence" value="ECO:0007669"/>
    <property type="project" value="TreeGrafter"/>
</dbReference>
<dbReference type="InterPro" id="IPR011022">
    <property type="entry name" value="Arrestin_C-like"/>
</dbReference>
<dbReference type="InterPro" id="IPR050357">
    <property type="entry name" value="Arrestin_domain-protein"/>
</dbReference>
<reference evidence="5" key="1">
    <citation type="submission" date="2015-11" db="EMBL/GenBank/DDBJ databases">
        <title>De novo transcriptome assembly of four potential Pierce s Disease insect vectors from Arizona vineyards.</title>
        <authorList>
            <person name="Tassone E.E."/>
        </authorList>
    </citation>
    <scope>NUCLEOTIDE SEQUENCE</scope>
</reference>
<comment type="similarity">
    <text evidence="1">Belongs to the arrestin family.</text>
</comment>
<accession>A0A1B6MTW9</accession>
<dbReference type="InterPro" id="IPR011021">
    <property type="entry name" value="Arrestin-like_N"/>
</dbReference>
<dbReference type="PANTHER" id="PTHR11188">
    <property type="entry name" value="ARRESTIN DOMAIN CONTAINING PROTEIN"/>
    <property type="match status" value="1"/>
</dbReference>
<evidence type="ECO:0000259" key="3">
    <source>
        <dbReference type="SMART" id="SM01017"/>
    </source>
</evidence>
<keyword evidence="2" id="KW-0716">Sensory transduction</keyword>
<dbReference type="SUPFAM" id="SSF81296">
    <property type="entry name" value="E set domains"/>
    <property type="match status" value="2"/>
</dbReference>
<sequence>MAKQLRLNFIFDVFGKLFISGTKAKGVLKIYTMNDVKINKIKIGIVGKINIEADENGNPTSFERSFYSSEENIFDSSDLVANDSDDEHLVEFGVPLASNLPTSISLKEGSITYHLYATMEETFPDGVTQNMNTQASISVVRLIDCNTIPKATKEKIANALPVAGCACLQRQEPNDCLQISPRAYVPGDCIKINVILFNALSTPLCYVQVALVQKVKIKCEDRSVKVQSVVSETKHGSVMPQQVQVWHDEMLRIPALPPTTCHKHLQITYKLKLIPVKHNAEESTPILEVPVLIGNLPLEATLSHLNPLSRNEDPDHMLLPIPSPYKHYAREENCVQRVGTKFVPSYITYTTERAMENIELQ</sequence>
<dbReference type="GO" id="GO:0005737">
    <property type="term" value="C:cytoplasm"/>
    <property type="evidence" value="ECO:0007669"/>
    <property type="project" value="TreeGrafter"/>
</dbReference>
<evidence type="ECO:0000313" key="5">
    <source>
        <dbReference type="EMBL" id="JAT39339.1"/>
    </source>
</evidence>
<dbReference type="PANTHER" id="PTHR11188:SF130">
    <property type="entry name" value="ARRESTIN C-TERMINAL-LIKE DOMAIN-CONTAINING PROTEIN"/>
    <property type="match status" value="1"/>
</dbReference>
<evidence type="ECO:0000256" key="1">
    <source>
        <dbReference type="ARBA" id="ARBA00005298"/>
    </source>
</evidence>
<evidence type="ECO:0000313" key="4">
    <source>
        <dbReference type="EMBL" id="JAT22581.1"/>
    </source>
</evidence>
<dbReference type="InterPro" id="IPR014752">
    <property type="entry name" value="Arrestin-like_C"/>
</dbReference>
<evidence type="ECO:0000256" key="2">
    <source>
        <dbReference type="ARBA" id="ARBA00022606"/>
    </source>
</evidence>
<dbReference type="InterPro" id="IPR014756">
    <property type="entry name" value="Ig_E-set"/>
</dbReference>
<dbReference type="Gene3D" id="2.60.40.640">
    <property type="match status" value="2"/>
</dbReference>
<dbReference type="Pfam" id="PF02752">
    <property type="entry name" value="Arrestin_C"/>
    <property type="match status" value="1"/>
</dbReference>
<dbReference type="EMBL" id="GEBQ01000638">
    <property type="protein sequence ID" value="JAT39339.1"/>
    <property type="molecule type" value="Transcribed_RNA"/>
</dbReference>
<dbReference type="SMART" id="SM01017">
    <property type="entry name" value="Arrestin_C"/>
    <property type="match status" value="1"/>
</dbReference>
<dbReference type="AlphaFoldDB" id="A0A1B6MTW9"/>
<proteinExistence type="inferred from homology"/>
<feature type="domain" description="Arrestin C-terminal-like" evidence="3">
    <location>
        <begin position="173"/>
        <end position="298"/>
    </location>
</feature>